<dbReference type="PROSITE" id="PS00194">
    <property type="entry name" value="THIOREDOXIN_1"/>
    <property type="match status" value="1"/>
</dbReference>
<accession>A0A7T5EQ84</accession>
<dbReference type="InterPro" id="IPR017937">
    <property type="entry name" value="Thioredoxin_CS"/>
</dbReference>
<feature type="domain" description="Thioredoxin" evidence="1">
    <location>
        <begin position="1"/>
        <end position="103"/>
    </location>
</feature>
<dbReference type="KEGG" id="bcop:JD108_20995"/>
<dbReference type="GO" id="GO:0045454">
    <property type="term" value="P:cell redox homeostasis"/>
    <property type="evidence" value="ECO:0007669"/>
    <property type="project" value="TreeGrafter"/>
</dbReference>
<dbReference type="CDD" id="cd02947">
    <property type="entry name" value="TRX_family"/>
    <property type="match status" value="1"/>
</dbReference>
<dbReference type="SUPFAM" id="SSF52833">
    <property type="entry name" value="Thioredoxin-like"/>
    <property type="match status" value="1"/>
</dbReference>
<reference evidence="3" key="2">
    <citation type="submission" date="2021-04" db="EMBL/GenBank/DDBJ databases">
        <title>Brevibacillus composti FJAT-54423, complete genome.</title>
        <authorList>
            <person name="Tang R."/>
        </authorList>
    </citation>
    <scope>NUCLEOTIDE SEQUENCE</scope>
    <source>
        <strain evidence="3">FJAT-54424</strain>
    </source>
</reference>
<dbReference type="PANTHER" id="PTHR43601">
    <property type="entry name" value="THIOREDOXIN, MITOCHONDRIAL"/>
    <property type="match status" value="1"/>
</dbReference>
<sequence>MFVAALLSAAAGEEQPRVVYVYSDTCGYCSSFTPKFEQAVKALPARKVERLDIHKQRELEKAIALGAQVTPTVFVLKKGEIVGKLEGDVTEERLQKFMEEQMYSQSF</sequence>
<evidence type="ECO:0000313" key="5">
    <source>
        <dbReference type="Proteomes" id="UP000677234"/>
    </source>
</evidence>
<evidence type="ECO:0000313" key="2">
    <source>
        <dbReference type="EMBL" id="QQE76718.1"/>
    </source>
</evidence>
<evidence type="ECO:0000313" key="4">
    <source>
        <dbReference type="Proteomes" id="UP000595847"/>
    </source>
</evidence>
<dbReference type="Gene3D" id="3.40.30.10">
    <property type="entry name" value="Glutaredoxin"/>
    <property type="match status" value="1"/>
</dbReference>
<dbReference type="AlphaFoldDB" id="A0A7T5EQ84"/>
<dbReference type="EMBL" id="CP073708">
    <property type="protein sequence ID" value="QUO43786.1"/>
    <property type="molecule type" value="Genomic_DNA"/>
</dbReference>
<evidence type="ECO:0000259" key="1">
    <source>
        <dbReference type="PROSITE" id="PS51352"/>
    </source>
</evidence>
<gene>
    <name evidence="2" type="ORF">JD108_20995</name>
    <name evidence="3" type="ORF">KDJ56_20930</name>
</gene>
<dbReference type="Pfam" id="PF00085">
    <property type="entry name" value="Thioredoxin"/>
    <property type="match status" value="1"/>
</dbReference>
<dbReference type="InterPro" id="IPR036249">
    <property type="entry name" value="Thioredoxin-like_sf"/>
</dbReference>
<organism evidence="2 4">
    <name type="scientific">Brevibacillus composti</name>
    <dbReference type="NCBI Taxonomy" id="2796470"/>
    <lineage>
        <taxon>Bacteria</taxon>
        <taxon>Bacillati</taxon>
        <taxon>Bacillota</taxon>
        <taxon>Bacilli</taxon>
        <taxon>Bacillales</taxon>
        <taxon>Paenibacillaceae</taxon>
        <taxon>Brevibacillus</taxon>
    </lineage>
</organism>
<dbReference type="PANTHER" id="PTHR43601:SF3">
    <property type="entry name" value="THIOREDOXIN, MITOCHONDRIAL"/>
    <property type="match status" value="1"/>
</dbReference>
<dbReference type="Proteomes" id="UP000677234">
    <property type="component" value="Chromosome"/>
</dbReference>
<keyword evidence="5" id="KW-1185">Reference proteome</keyword>
<evidence type="ECO:0000313" key="3">
    <source>
        <dbReference type="EMBL" id="QUO43786.1"/>
    </source>
</evidence>
<name>A0A7T5EQ84_9BACL</name>
<dbReference type="EMBL" id="CP066308">
    <property type="protein sequence ID" value="QQE76718.1"/>
    <property type="molecule type" value="Genomic_DNA"/>
</dbReference>
<dbReference type="PROSITE" id="PS51352">
    <property type="entry name" value="THIOREDOXIN_2"/>
    <property type="match status" value="1"/>
</dbReference>
<dbReference type="InterPro" id="IPR013766">
    <property type="entry name" value="Thioredoxin_domain"/>
</dbReference>
<protein>
    <submittedName>
        <fullName evidence="2">Thioredoxin family protein</fullName>
    </submittedName>
</protein>
<dbReference type="Proteomes" id="UP000595847">
    <property type="component" value="Chromosome"/>
</dbReference>
<proteinExistence type="predicted"/>
<reference evidence="2 4" key="1">
    <citation type="submission" date="2020-12" db="EMBL/GenBank/DDBJ databases">
        <title>strain FJAT-54423T represents a novel species of the genus Brevibacillus.</title>
        <authorList>
            <person name="Tang R."/>
        </authorList>
    </citation>
    <scope>NUCLEOTIDE SEQUENCE [LARGE SCALE GENOMIC DNA]</scope>
    <source>
        <strain evidence="2 4">FJAT-54423</strain>
    </source>
</reference>